<reference evidence="4" key="1">
    <citation type="journal article" date="2022" name="Int. J. Mol. Sci.">
        <title>Draft Genome of Tanacetum Coccineum: Genomic Comparison of Closely Related Tanacetum-Family Plants.</title>
        <authorList>
            <person name="Yamashiro T."/>
            <person name="Shiraishi A."/>
            <person name="Nakayama K."/>
            <person name="Satake H."/>
        </authorList>
    </citation>
    <scope>NUCLEOTIDE SEQUENCE</scope>
</reference>
<feature type="compositionally biased region" description="Polar residues" evidence="2">
    <location>
        <begin position="891"/>
        <end position="927"/>
    </location>
</feature>
<comment type="caution">
    <text evidence="4">The sequence shown here is derived from an EMBL/GenBank/DDBJ whole genome shotgun (WGS) entry which is preliminary data.</text>
</comment>
<dbReference type="InterPro" id="IPR036397">
    <property type="entry name" value="RNaseH_sf"/>
</dbReference>
<dbReference type="PANTHER" id="PTHR42648">
    <property type="entry name" value="TRANSPOSASE, PUTATIVE-RELATED"/>
    <property type="match status" value="1"/>
</dbReference>
<reference evidence="4" key="2">
    <citation type="submission" date="2022-01" db="EMBL/GenBank/DDBJ databases">
        <authorList>
            <person name="Yamashiro T."/>
            <person name="Shiraishi A."/>
            <person name="Satake H."/>
            <person name="Nakayama K."/>
        </authorList>
    </citation>
    <scope>NUCLEOTIDE SEQUENCE</scope>
</reference>
<feature type="coiled-coil region" evidence="1">
    <location>
        <begin position="630"/>
        <end position="657"/>
    </location>
</feature>
<dbReference type="InterPro" id="IPR012337">
    <property type="entry name" value="RNaseH-like_sf"/>
</dbReference>
<evidence type="ECO:0000259" key="3">
    <source>
        <dbReference type="PROSITE" id="PS50994"/>
    </source>
</evidence>
<feature type="region of interest" description="Disordered" evidence="2">
    <location>
        <begin position="996"/>
        <end position="1032"/>
    </location>
</feature>
<dbReference type="Pfam" id="PF25597">
    <property type="entry name" value="SH3_retrovirus"/>
    <property type="match status" value="1"/>
</dbReference>
<name>A0ABQ4Z153_9ASTR</name>
<dbReference type="PROSITE" id="PS50994">
    <property type="entry name" value="INTEGRASE"/>
    <property type="match status" value="1"/>
</dbReference>
<dbReference type="InterPro" id="IPR039537">
    <property type="entry name" value="Retrotran_Ty1/copia-like"/>
</dbReference>
<dbReference type="InterPro" id="IPR025724">
    <property type="entry name" value="GAG-pre-integrase_dom"/>
</dbReference>
<dbReference type="InterPro" id="IPR057670">
    <property type="entry name" value="SH3_retrovirus"/>
</dbReference>
<feature type="compositionally biased region" description="Polar residues" evidence="2">
    <location>
        <begin position="15"/>
        <end position="33"/>
    </location>
</feature>
<feature type="compositionally biased region" description="Basic residues" evidence="2">
    <location>
        <begin position="996"/>
        <end position="1007"/>
    </location>
</feature>
<evidence type="ECO:0000256" key="2">
    <source>
        <dbReference type="SAM" id="MobiDB-lite"/>
    </source>
</evidence>
<dbReference type="Proteomes" id="UP001151760">
    <property type="component" value="Unassembled WGS sequence"/>
</dbReference>
<sequence length="1696" mass="192604">MTFISKTFKNIYKPTNNNLRTSSNTKNKNIDNSLRTDKRTGNDRQTRQYENERALKIVGNRKTVGTQVVQQTRIQCFNFKGIRNFANECRSSKWVKDYAYRKEKMLLFKKDDAGVQVSGEQSEWLHDTDDEPDGQELEAHYMLLGIEKRLHIIVAGAENRPPMLEKSMYDSWASRIRLFIKGKKHGRMMLDSIDNAQQLQDDCDVQAINIILHGLPPDVYALVNHQEAAKDICKFLTDVKLAKSLYTTNYDQYYAYLSQHERHANEVRITRERYLDPLAFVANSPTLYNPFQSPQHSGSLILVVPMFQQGEDPIECINKAMTFLSAVASRVTVQQVQGRQNQSYAGTRNRGIATTSKGNVAAGQSRVPKAGQILDEEQLAFLADPCISDAPVAHYDPEVLLKVPYSDSYPNDMINQDVQEMQYSEQTHVDDFEDNEIHSEHAVISVIDDEETLILEEESRSKMLDKQNDPISIEKKIKISTIDYSNLNKIKEDFGKHFVTQKELSAEQAFWLKHSSLSETPVASHTPVRIEAPSELPKVSLVNESLKKLKYQLANFNKVVKKRLTSDAITAGSWGFEHTKECFITEIIPFLKVLKDTFNAFDKTLLDEITEVQTVFNQMEASVHECSVDKNVFEIQIKQLRIDNDQLLNQIMSQEIVHIVANSMDILDVKKSCVNDCKKHCISLELATQLNQEIFQRENSGENLNALTFNQLFEINELKAQSQEKDTDLNAQLQERVFAITALKNGLRKLKGKNVVNTAVLKTNATIAPGMFKLDIEPISPSLKNNRDAHEVYIEKTIEYTDTLRGFIESARTQNPSEPLLESACMFTKHVHELLVYVSQTCLSSPKSSGKLVTVTPINKDKRVRFAKPVTSSKNIPKQTDSLKTKDSNKPLLTSTGVKPTTSASGSKPSGNTKNNRITRPPSSNQKNKVEDHSRKVKSSLNKKNSVSEPISNALVKHSVRNAKFESMCAICNKCLFDANHDMCLIDFVNDVNVHSKSKSKRNKMRQAWKPMDVPSSSSLVNDRLSRSSSGSRDTNLYTISLDDMLNTSLICLLSKSLKSKSWLWHRRLSHLNFDTLNKLAKDSLAREKLYLLHMDLCGPMRVESINGKKYILVIVDDYSRFTWVKFMRSKDEAPDAIIKCIKNIQVRLNVTVRNVRTDNGTEFVNQTLRDFYENVGISHQTSIARTPQQNNIVERRNQTLMEAARTMLIFSKAPLFLWAEAINIACYTQNCSLIRLRYNKTPYELMHDKKPDLSFFHVFGSLCYPTNDSEDLGKLNAKADIGIFVGYAPTKKAFRIYNRRTWKIIETIHVTFDELTVMASEQFGLGPGLQVMTPATSSLGLVPNSIPQQPCNPPKRDDWDSLFQPLFDEYFNPPTIVVSPIPVAVAPRAVEIADSPLSTSINQDVPSSIDPTLFMACLLMGTVSAKPTDKHIQEPLTWDSSTDMSLAAYSDADHVGCQDTRCSTSGSTQFLGDKLVSWSSKKQKNTAISSTEAEYIALSGCCAQILWMCSHLTYYGFQFNKIPLYCDNKSAIALCCKNVQHSRAKHIDVRYYFIKEQVENEIVELYFVRTEYQLADIFTKPLPRERFNFLIEKLDVPEIFMQQFWYSIKKVQGTDSYEFLLANKKCTINAEVFRTILDIYLRVEGVDFTDVPDDDTALTYLIDLGYKGPLYKHTNMFVTIYTSMENSGAISKVSL</sequence>
<keyword evidence="1" id="KW-0175">Coiled coil</keyword>
<feature type="compositionally biased region" description="Polar residues" evidence="2">
    <location>
        <begin position="870"/>
        <end position="880"/>
    </location>
</feature>
<dbReference type="SUPFAM" id="SSF53098">
    <property type="entry name" value="Ribonuclease H-like"/>
    <property type="match status" value="1"/>
</dbReference>
<dbReference type="Pfam" id="PF00665">
    <property type="entry name" value="rve"/>
    <property type="match status" value="1"/>
</dbReference>
<dbReference type="EMBL" id="BQNB010010851">
    <property type="protein sequence ID" value="GJS82782.1"/>
    <property type="molecule type" value="Genomic_DNA"/>
</dbReference>
<organism evidence="4 5">
    <name type="scientific">Tanacetum coccineum</name>
    <dbReference type="NCBI Taxonomy" id="301880"/>
    <lineage>
        <taxon>Eukaryota</taxon>
        <taxon>Viridiplantae</taxon>
        <taxon>Streptophyta</taxon>
        <taxon>Embryophyta</taxon>
        <taxon>Tracheophyta</taxon>
        <taxon>Spermatophyta</taxon>
        <taxon>Magnoliopsida</taxon>
        <taxon>eudicotyledons</taxon>
        <taxon>Gunneridae</taxon>
        <taxon>Pentapetalae</taxon>
        <taxon>asterids</taxon>
        <taxon>campanulids</taxon>
        <taxon>Asterales</taxon>
        <taxon>Asteraceae</taxon>
        <taxon>Asteroideae</taxon>
        <taxon>Anthemideae</taxon>
        <taxon>Anthemidinae</taxon>
        <taxon>Tanacetum</taxon>
    </lineage>
</organism>
<dbReference type="CDD" id="cd09272">
    <property type="entry name" value="RNase_HI_RT_Ty1"/>
    <property type="match status" value="1"/>
</dbReference>
<evidence type="ECO:0000313" key="4">
    <source>
        <dbReference type="EMBL" id="GJS82782.1"/>
    </source>
</evidence>
<feature type="region of interest" description="Disordered" evidence="2">
    <location>
        <begin position="15"/>
        <end position="46"/>
    </location>
</feature>
<proteinExistence type="predicted"/>
<dbReference type="Pfam" id="PF13976">
    <property type="entry name" value="gag_pre-integrs"/>
    <property type="match status" value="1"/>
</dbReference>
<dbReference type="InterPro" id="IPR001584">
    <property type="entry name" value="Integrase_cat-core"/>
</dbReference>
<evidence type="ECO:0000256" key="1">
    <source>
        <dbReference type="SAM" id="Coils"/>
    </source>
</evidence>
<dbReference type="PANTHER" id="PTHR42648:SF18">
    <property type="entry name" value="RETROTRANSPOSON, UNCLASSIFIED-LIKE PROTEIN"/>
    <property type="match status" value="1"/>
</dbReference>
<feature type="region of interest" description="Disordered" evidence="2">
    <location>
        <begin position="866"/>
        <end position="947"/>
    </location>
</feature>
<gene>
    <name evidence="4" type="ORF">Tco_0749323</name>
</gene>
<feature type="compositionally biased region" description="Basic and acidic residues" evidence="2">
    <location>
        <begin position="34"/>
        <end position="46"/>
    </location>
</feature>
<protein>
    <submittedName>
        <fullName evidence="4">Retrovirus-related pol polyprotein from transposon TNT 1-94</fullName>
    </submittedName>
</protein>
<evidence type="ECO:0000313" key="5">
    <source>
        <dbReference type="Proteomes" id="UP001151760"/>
    </source>
</evidence>
<keyword evidence="5" id="KW-1185">Reference proteome</keyword>
<accession>A0ABQ4Z153</accession>
<dbReference type="Gene3D" id="3.30.420.10">
    <property type="entry name" value="Ribonuclease H-like superfamily/Ribonuclease H"/>
    <property type="match status" value="1"/>
</dbReference>
<feature type="domain" description="Integrase catalytic" evidence="3">
    <location>
        <begin position="1085"/>
        <end position="1251"/>
    </location>
</feature>